<dbReference type="RefSeq" id="WP_054197483.1">
    <property type="nucleotide sequence ID" value="NZ_FZMV01000003.1"/>
</dbReference>
<evidence type="ECO:0000313" key="1">
    <source>
        <dbReference type="EMBL" id="KPH51511.1"/>
    </source>
</evidence>
<dbReference type="AlphaFoldDB" id="A0A0N0LR13"/>
<proteinExistence type="predicted"/>
<sequence length="122" mass="14300">MKKIVRMFKARKAKAMKKPCLIVTLGKGNWVDLHFNPLYKRGVLNFSWHSIWEIPKGIKSKNIEETLADFLYDIMIGNEDEISYLRTIDGVESYAIFPNGKIKEVPFKVLPYSKWEDYRSVI</sequence>
<dbReference type="EMBL" id="JNOC01000013">
    <property type="protein sequence ID" value="KPH56525.1"/>
    <property type="molecule type" value="Genomic_DNA"/>
</dbReference>
<gene>
    <name evidence="2" type="ORF">HPU229334_00915</name>
    <name evidence="1" type="ORF">HPU229336_06445</name>
</gene>
<evidence type="ECO:0000313" key="4">
    <source>
        <dbReference type="Proteomes" id="UP000037997"/>
    </source>
</evidence>
<organism evidence="2 4">
    <name type="scientific">Helicobacter pullorum</name>
    <dbReference type="NCBI Taxonomy" id="35818"/>
    <lineage>
        <taxon>Bacteria</taxon>
        <taxon>Pseudomonadati</taxon>
        <taxon>Campylobacterota</taxon>
        <taxon>Epsilonproteobacteria</taxon>
        <taxon>Campylobacterales</taxon>
        <taxon>Helicobacteraceae</taxon>
        <taxon>Helicobacter</taxon>
    </lineage>
</organism>
<dbReference type="Proteomes" id="UP000037997">
    <property type="component" value="Unassembled WGS sequence"/>
</dbReference>
<dbReference type="PATRIC" id="fig|35818.10.peg.1309"/>
<comment type="caution">
    <text evidence="2">The sequence shown here is derived from an EMBL/GenBank/DDBJ whole genome shotgun (WGS) entry which is preliminary data.</text>
</comment>
<reference evidence="3 4" key="1">
    <citation type="submission" date="2014-06" db="EMBL/GenBank/DDBJ databases">
        <title>Helicobacter pullorum isolates in fresh chicken meat - phenotypic and genotypic features.</title>
        <authorList>
            <person name="Borges V."/>
            <person name="Santos A."/>
            <person name="Correia C.B."/>
            <person name="Saraiva M."/>
            <person name="Menard A."/>
            <person name="Vieira L."/>
            <person name="Sampaio D.A."/>
            <person name="Gomes J.P."/>
            <person name="Oleastro M."/>
        </authorList>
    </citation>
    <scope>NUCLEOTIDE SEQUENCE [LARGE SCALE GENOMIC DNA]</scope>
    <source>
        <strain evidence="2 4">229334/12</strain>
        <strain evidence="1 3">229336/12</strain>
    </source>
</reference>
<protein>
    <submittedName>
        <fullName evidence="2">Uncharacterized protein</fullName>
    </submittedName>
</protein>
<name>A0A0N0LR13_9HELI</name>
<evidence type="ECO:0000313" key="2">
    <source>
        <dbReference type="EMBL" id="KPH56525.1"/>
    </source>
</evidence>
<dbReference type="Proteomes" id="UP000037800">
    <property type="component" value="Unassembled WGS sequence"/>
</dbReference>
<accession>A0A0N0LR13</accession>
<dbReference type="EMBL" id="JNUR01000004">
    <property type="protein sequence ID" value="KPH51511.1"/>
    <property type="molecule type" value="Genomic_DNA"/>
</dbReference>
<evidence type="ECO:0000313" key="3">
    <source>
        <dbReference type="Proteomes" id="UP000037800"/>
    </source>
</evidence>